<comment type="caution">
    <text evidence="1">The sequence shown here is derived from an EMBL/GenBank/DDBJ whole genome shotgun (WGS) entry which is preliminary data.</text>
</comment>
<proteinExistence type="predicted"/>
<protein>
    <submittedName>
        <fullName evidence="1">Uncharacterized protein</fullName>
    </submittedName>
</protein>
<keyword evidence="2" id="KW-1185">Reference proteome</keyword>
<sequence>MAAGASSRQAEVKLAAERYAALCADALVTVGPLLRAHEVHRAKRLAACRENFGLAASLLTLQRSLERQGSLGQVARIALGNPATLQLMSELLQCTDAAHLRSTARCCCELMALPEDPLERHASTPNMTDYVKIAQALIARAPHDKPLFLEELLDYASDLDAFPDGVSVDQLLQAMRSNFEMFRENASRSLFVVCPGPCCGAWRSVNLLGHRHFNDQVGLQHLF</sequence>
<organism evidence="1 2">
    <name type="scientific">Polarella glacialis</name>
    <name type="common">Dinoflagellate</name>
    <dbReference type="NCBI Taxonomy" id="89957"/>
    <lineage>
        <taxon>Eukaryota</taxon>
        <taxon>Sar</taxon>
        <taxon>Alveolata</taxon>
        <taxon>Dinophyceae</taxon>
        <taxon>Suessiales</taxon>
        <taxon>Suessiaceae</taxon>
        <taxon>Polarella</taxon>
    </lineage>
</organism>
<reference evidence="1" key="1">
    <citation type="submission" date="2021-02" db="EMBL/GenBank/DDBJ databases">
        <authorList>
            <person name="Dougan E. K."/>
            <person name="Rhodes N."/>
            <person name="Thang M."/>
            <person name="Chan C."/>
        </authorList>
    </citation>
    <scope>NUCLEOTIDE SEQUENCE</scope>
</reference>
<dbReference type="Proteomes" id="UP000654075">
    <property type="component" value="Unassembled WGS sequence"/>
</dbReference>
<evidence type="ECO:0000313" key="1">
    <source>
        <dbReference type="EMBL" id="CAE8592861.1"/>
    </source>
</evidence>
<dbReference type="AlphaFoldDB" id="A0A813DXU8"/>
<gene>
    <name evidence="1" type="ORF">PGLA1383_LOCUS11481</name>
</gene>
<evidence type="ECO:0000313" key="2">
    <source>
        <dbReference type="Proteomes" id="UP000654075"/>
    </source>
</evidence>
<name>A0A813DXU8_POLGL</name>
<dbReference type="EMBL" id="CAJNNV010005935">
    <property type="protein sequence ID" value="CAE8592861.1"/>
    <property type="molecule type" value="Genomic_DNA"/>
</dbReference>
<accession>A0A813DXU8</accession>